<comment type="similarity">
    <text evidence="1">Belongs to the transferase hexapeptide repeat family.</text>
</comment>
<dbReference type="SUPFAM" id="SSF51161">
    <property type="entry name" value="Trimeric LpxA-like enzymes"/>
    <property type="match status" value="1"/>
</dbReference>
<dbReference type="PATRIC" id="fig|1434121.4.peg.1520"/>
<evidence type="ECO:0000313" key="6">
    <source>
        <dbReference type="EMBL" id="AKB15549.1"/>
    </source>
</evidence>
<dbReference type="PANTHER" id="PTHR43017:SF1">
    <property type="entry name" value="ACETYLTRANSFERASE YJL218W-RELATED"/>
    <property type="match status" value="1"/>
</dbReference>
<dbReference type="EMBL" id="CP009502">
    <property type="protein sequence ID" value="AKB15549.1"/>
    <property type="molecule type" value="Genomic_DNA"/>
</dbReference>
<dbReference type="SMART" id="SM01266">
    <property type="entry name" value="Mac"/>
    <property type="match status" value="1"/>
</dbReference>
<dbReference type="Pfam" id="PF12464">
    <property type="entry name" value="Mac"/>
    <property type="match status" value="1"/>
</dbReference>
<dbReference type="AlphaFoldDB" id="A0A0E3HAB2"/>
<dbReference type="PANTHER" id="PTHR43017">
    <property type="entry name" value="GALACTOSIDE O-ACETYLTRANSFERASE"/>
    <property type="match status" value="1"/>
</dbReference>
<evidence type="ECO:0000256" key="4">
    <source>
        <dbReference type="ARBA" id="ARBA00023315"/>
    </source>
</evidence>
<gene>
    <name evidence="6" type="ORF">MSTHC_1231</name>
</gene>
<feature type="domain" description="Maltose/galactoside acetyltransferase" evidence="5">
    <location>
        <begin position="7"/>
        <end position="62"/>
    </location>
</feature>
<dbReference type="HOGENOM" id="CLU_051638_3_0_2"/>
<dbReference type="InterPro" id="IPR024688">
    <property type="entry name" value="Mac_dom"/>
</dbReference>
<name>A0A0E3HAB2_METTE</name>
<evidence type="ECO:0000256" key="2">
    <source>
        <dbReference type="ARBA" id="ARBA00022679"/>
    </source>
</evidence>
<dbReference type="RefSeq" id="WP_197071749.1">
    <property type="nucleotide sequence ID" value="NZ_CP009502.1"/>
</dbReference>
<dbReference type="Gene3D" id="2.160.10.10">
    <property type="entry name" value="Hexapeptide repeat proteins"/>
    <property type="match status" value="1"/>
</dbReference>
<dbReference type="InterPro" id="IPR039369">
    <property type="entry name" value="LacA-like"/>
</dbReference>
<dbReference type="Pfam" id="PF00132">
    <property type="entry name" value="Hexapep"/>
    <property type="match status" value="1"/>
</dbReference>
<keyword evidence="2 6" id="KW-0808">Transferase</keyword>
<dbReference type="PROSITE" id="PS00101">
    <property type="entry name" value="HEXAPEP_TRANSFERASES"/>
    <property type="match status" value="1"/>
</dbReference>
<evidence type="ECO:0000259" key="5">
    <source>
        <dbReference type="SMART" id="SM01266"/>
    </source>
</evidence>
<dbReference type="InterPro" id="IPR011004">
    <property type="entry name" value="Trimer_LpxA-like_sf"/>
</dbReference>
<dbReference type="GeneID" id="41602562"/>
<dbReference type="InterPro" id="IPR018357">
    <property type="entry name" value="Hexapep_transf_CS"/>
</dbReference>
<dbReference type="CDD" id="cd03357">
    <property type="entry name" value="LbH_MAT_GAT"/>
    <property type="match status" value="1"/>
</dbReference>
<sequence>MAEMTEKEKAARGLLYNAMYDKELIEERAYCKAICYEYNQLHPAKIEEKTALIKKLFGKIGGPFFIEPPFMCDYGYNIEIGSNFYVNHNCIILDTAKVIFGDNVMIGPNCGFYTAGHPLDAERRNAGLEYAYPIKVGSNVWIGGNVVVLPGVSIGDNAVIGAGSVVTKDIPSGVVAVGNPCRVIREITDEDKKL</sequence>
<proteinExistence type="inferred from homology"/>
<dbReference type="GO" id="GO:0008870">
    <property type="term" value="F:galactoside O-acetyltransferase activity"/>
    <property type="evidence" value="ECO:0007669"/>
    <property type="project" value="UniProtKB-EC"/>
</dbReference>
<dbReference type="EC" id="2.3.1.18" evidence="6"/>
<keyword evidence="4 6" id="KW-0012">Acyltransferase</keyword>
<keyword evidence="3" id="KW-0677">Repeat</keyword>
<dbReference type="FunFam" id="2.160.10.10:FF:000008">
    <property type="entry name" value="Maltose O-acetyltransferase"/>
    <property type="match status" value="1"/>
</dbReference>
<evidence type="ECO:0000313" key="7">
    <source>
        <dbReference type="Proteomes" id="UP000056925"/>
    </source>
</evidence>
<dbReference type="KEGG" id="mthe:MSTHC_1231"/>
<reference evidence="6 7" key="1">
    <citation type="submission" date="2014-07" db="EMBL/GenBank/DDBJ databases">
        <title>Methanogenic archaea and the global carbon cycle.</title>
        <authorList>
            <person name="Henriksen J.R."/>
            <person name="Luke J."/>
            <person name="Reinhart S."/>
            <person name="Benedict M.N."/>
            <person name="Youngblut N.D."/>
            <person name="Metcalf M.E."/>
            <person name="Whitaker R.J."/>
            <person name="Metcalf W.W."/>
        </authorList>
    </citation>
    <scope>NUCLEOTIDE SEQUENCE [LARGE SCALE GENOMIC DNA]</scope>
    <source>
        <strain evidence="6 7">CHTI-55</strain>
    </source>
</reference>
<evidence type="ECO:0000256" key="1">
    <source>
        <dbReference type="ARBA" id="ARBA00007274"/>
    </source>
</evidence>
<dbReference type="InterPro" id="IPR001451">
    <property type="entry name" value="Hexapep"/>
</dbReference>
<organism evidence="6 7">
    <name type="scientific">Methanosarcina thermophila CHTI-55</name>
    <dbReference type="NCBI Taxonomy" id="1434121"/>
    <lineage>
        <taxon>Archaea</taxon>
        <taxon>Methanobacteriati</taxon>
        <taxon>Methanobacteriota</taxon>
        <taxon>Stenosarchaea group</taxon>
        <taxon>Methanomicrobia</taxon>
        <taxon>Methanosarcinales</taxon>
        <taxon>Methanosarcinaceae</taxon>
        <taxon>Methanosarcina</taxon>
    </lineage>
</organism>
<evidence type="ECO:0000256" key="3">
    <source>
        <dbReference type="ARBA" id="ARBA00022737"/>
    </source>
</evidence>
<dbReference type="Proteomes" id="UP000056925">
    <property type="component" value="Chromosome"/>
</dbReference>
<accession>A0A0E3HAB2</accession>
<protein>
    <submittedName>
        <fullName evidence="6">Galactoside O-acetyltransferase</fullName>
        <ecNumber evidence="6">2.3.1.18</ecNumber>
    </submittedName>
</protein>